<reference evidence="4" key="2">
    <citation type="submission" date="2013-11" db="EMBL/GenBank/DDBJ databases">
        <title>The Genome Sequence of Phytophthora parasitica CJ05E6.</title>
        <authorList>
            <consortium name="The Broad Institute Genomics Platform"/>
            <person name="Russ C."/>
            <person name="Tyler B."/>
            <person name="Panabieres F."/>
            <person name="Shan W."/>
            <person name="Tripathy S."/>
            <person name="Grunwald N."/>
            <person name="Machado M."/>
            <person name="Johnson C.S."/>
            <person name="Arredondo F."/>
            <person name="Hong C."/>
            <person name="Coffey M."/>
            <person name="Young S.K."/>
            <person name="Zeng Q."/>
            <person name="Gargeya S."/>
            <person name="Fitzgerald M."/>
            <person name="Abouelleil A."/>
            <person name="Alvarado L."/>
            <person name="Chapman S.B."/>
            <person name="Gainer-Dewar J."/>
            <person name="Goldberg J."/>
            <person name="Griggs A."/>
            <person name="Gujja S."/>
            <person name="Hansen M."/>
            <person name="Howarth C."/>
            <person name="Imamovic A."/>
            <person name="Ireland A."/>
            <person name="Larimer J."/>
            <person name="McCowan C."/>
            <person name="Murphy C."/>
            <person name="Pearson M."/>
            <person name="Poon T.W."/>
            <person name="Priest M."/>
            <person name="Roberts A."/>
            <person name="Saif S."/>
            <person name="Shea T."/>
            <person name="Sykes S."/>
            <person name="Wortman J."/>
            <person name="Nusbaum C."/>
            <person name="Birren B."/>
        </authorList>
    </citation>
    <scope>NUCLEOTIDE SEQUENCE [LARGE SCALE GENOMIC DNA]</scope>
    <source>
        <strain evidence="4">CJ05E6</strain>
    </source>
</reference>
<evidence type="ECO:0000256" key="2">
    <source>
        <dbReference type="SAM" id="SignalP"/>
    </source>
</evidence>
<evidence type="ECO:0000256" key="1">
    <source>
        <dbReference type="SAM" id="MobiDB-lite"/>
    </source>
</evidence>
<reference evidence="3" key="1">
    <citation type="submission" date="2013-11" db="EMBL/GenBank/DDBJ databases">
        <title>The Genome Sequence of Phytophthora parasitica CJ02B3.</title>
        <authorList>
            <consortium name="The Broad Institute Genomics Platform"/>
            <person name="Russ C."/>
            <person name="Tyler B."/>
            <person name="Panabieres F."/>
            <person name="Shan W."/>
            <person name="Tripathy S."/>
            <person name="Grunwald N."/>
            <person name="Machado M."/>
            <person name="Johnson C.S."/>
            <person name="Arredondo F."/>
            <person name="Hong C."/>
            <person name="Coffey M."/>
            <person name="Young S.K."/>
            <person name="Zeng Q."/>
            <person name="Gargeya S."/>
            <person name="Fitzgerald M."/>
            <person name="Abouelleil A."/>
            <person name="Alvarado L."/>
            <person name="Chapman S.B."/>
            <person name="Gainer-Dewar J."/>
            <person name="Goldberg J."/>
            <person name="Griggs A."/>
            <person name="Gujja S."/>
            <person name="Hansen M."/>
            <person name="Howarth C."/>
            <person name="Imamovic A."/>
            <person name="Ireland A."/>
            <person name="Larimer J."/>
            <person name="McCowan C."/>
            <person name="Murphy C."/>
            <person name="Pearson M."/>
            <person name="Poon T.W."/>
            <person name="Priest M."/>
            <person name="Roberts A."/>
            <person name="Saif S."/>
            <person name="Shea T."/>
            <person name="Sykes S."/>
            <person name="Wortman J."/>
            <person name="Nusbaum C."/>
            <person name="Birren B."/>
        </authorList>
    </citation>
    <scope>NUCLEOTIDE SEQUENCE [LARGE SCALE GENOMIC DNA]</scope>
    <source>
        <strain evidence="3">CJ02B3</strain>
    </source>
</reference>
<dbReference type="VEuPathDB" id="FungiDB:PPTG_12736"/>
<evidence type="ECO:0000313" key="4">
    <source>
        <dbReference type="EMBL" id="ETL36466.1"/>
    </source>
</evidence>
<evidence type="ECO:0000313" key="3">
    <source>
        <dbReference type="EMBL" id="ETK83080.1"/>
    </source>
</evidence>
<feature type="non-terminal residue" evidence="4">
    <location>
        <position position="1"/>
    </location>
</feature>
<feature type="compositionally biased region" description="Polar residues" evidence="1">
    <location>
        <begin position="145"/>
        <end position="157"/>
    </location>
</feature>
<feature type="chain" id="PRO_5010513233" description="RxLR effector protein" evidence="2">
    <location>
        <begin position="33"/>
        <end position="196"/>
    </location>
</feature>
<name>W2IQT2_PHYNI</name>
<accession>W2IQT2</accession>
<gene>
    <name evidence="3" type="ORF">L915_11635</name>
    <name evidence="4" type="ORF">L916_11554</name>
</gene>
<evidence type="ECO:0008006" key="5">
    <source>
        <dbReference type="Google" id="ProtNLM"/>
    </source>
</evidence>
<proteinExistence type="predicted"/>
<protein>
    <recommendedName>
        <fullName evidence="5">RxLR effector protein</fullName>
    </recommendedName>
</protein>
<dbReference type="Proteomes" id="UP000053236">
    <property type="component" value="Unassembled WGS sequence"/>
</dbReference>
<feature type="region of interest" description="Disordered" evidence="1">
    <location>
        <begin position="73"/>
        <end position="160"/>
    </location>
</feature>
<feature type="compositionally biased region" description="Gly residues" evidence="1">
    <location>
        <begin position="82"/>
        <end position="139"/>
    </location>
</feature>
<dbReference type="AlphaFoldDB" id="W2IQT2"/>
<dbReference type="Proteomes" id="UP000053864">
    <property type="component" value="Unassembled WGS sequence"/>
</dbReference>
<feature type="signal peptide" evidence="2">
    <location>
        <begin position="1"/>
        <end position="32"/>
    </location>
</feature>
<dbReference type="EMBL" id="KI687084">
    <property type="protein sequence ID" value="ETK83080.1"/>
    <property type="molecule type" value="Genomic_DNA"/>
</dbReference>
<keyword evidence="2" id="KW-0732">Signal</keyword>
<dbReference type="EMBL" id="KI673771">
    <property type="protein sequence ID" value="ETL36466.1"/>
    <property type="molecule type" value="Genomic_DNA"/>
</dbReference>
<sequence>PDSALTSTSCWSTRSMRLLLPVLAVAVTLVAARSDSAVTVNEISKTASTKSTVIHNAVPGLHVATRELSGDDATFEERRGGGGHGGGHGGGGGGGGGGHGGHGVSGGGEGGHGVSGGDGGGYATTTGDGGGDTPIGGGRVHPVGANSNTGSMNTNGVADQKEEKCDRFVNWFKRLFDKSIKKCPKEVEEDMRRLRT</sequence>
<organism evidence="4">
    <name type="scientific">Phytophthora nicotianae</name>
    <name type="common">Potato buckeye rot agent</name>
    <name type="synonym">Phytophthora parasitica</name>
    <dbReference type="NCBI Taxonomy" id="4792"/>
    <lineage>
        <taxon>Eukaryota</taxon>
        <taxon>Sar</taxon>
        <taxon>Stramenopiles</taxon>
        <taxon>Oomycota</taxon>
        <taxon>Peronosporomycetes</taxon>
        <taxon>Peronosporales</taxon>
        <taxon>Peronosporaceae</taxon>
        <taxon>Phytophthora</taxon>
    </lineage>
</organism>